<reference evidence="2" key="2">
    <citation type="submission" date="2019-01" db="UniProtKB">
        <authorList>
            <consortium name="EnsemblPlants"/>
        </authorList>
    </citation>
    <scope>IDENTIFICATION</scope>
    <source>
        <strain evidence="2">cv. Heinz 1706</strain>
    </source>
</reference>
<evidence type="ECO:0000313" key="3">
    <source>
        <dbReference type="Proteomes" id="UP000004994"/>
    </source>
</evidence>
<proteinExistence type="predicted"/>
<keyword evidence="3" id="KW-1185">Reference proteome</keyword>
<reference evidence="2" key="1">
    <citation type="journal article" date="2012" name="Nature">
        <title>The tomato genome sequence provides insights into fleshy fruit evolution.</title>
        <authorList>
            <consortium name="Tomato Genome Consortium"/>
        </authorList>
    </citation>
    <scope>NUCLEOTIDE SEQUENCE [LARGE SCALE GENOMIC DNA]</scope>
    <source>
        <strain evidence="2">cv. Heinz 1706</strain>
    </source>
</reference>
<protein>
    <submittedName>
        <fullName evidence="2">Uncharacterized protein</fullName>
    </submittedName>
</protein>
<dbReference type="InParanoid" id="A0A3Q7JC35"/>
<dbReference type="Proteomes" id="UP000004994">
    <property type="component" value="Chromosome 12"/>
</dbReference>
<sequence length="59" mass="6440">MSSLSLPFATFAKSSPPLTYSMTMKIFVFVAMTSLSSTMLGCRTRRITDISLLICSIIA</sequence>
<accession>A0A3Q7JC35</accession>
<name>A0A3Q7JC35_SOLLC</name>
<dbReference type="AlphaFoldDB" id="A0A3Q7JC35"/>
<organism evidence="2">
    <name type="scientific">Solanum lycopersicum</name>
    <name type="common">Tomato</name>
    <name type="synonym">Lycopersicon esculentum</name>
    <dbReference type="NCBI Taxonomy" id="4081"/>
    <lineage>
        <taxon>Eukaryota</taxon>
        <taxon>Viridiplantae</taxon>
        <taxon>Streptophyta</taxon>
        <taxon>Embryophyta</taxon>
        <taxon>Tracheophyta</taxon>
        <taxon>Spermatophyta</taxon>
        <taxon>Magnoliopsida</taxon>
        <taxon>eudicotyledons</taxon>
        <taxon>Gunneridae</taxon>
        <taxon>Pentapetalae</taxon>
        <taxon>asterids</taxon>
        <taxon>lamiids</taxon>
        <taxon>Solanales</taxon>
        <taxon>Solanaceae</taxon>
        <taxon>Solanoideae</taxon>
        <taxon>Solaneae</taxon>
        <taxon>Solanum</taxon>
        <taxon>Solanum subgen. Lycopersicon</taxon>
    </lineage>
</organism>
<keyword evidence="1" id="KW-1133">Transmembrane helix</keyword>
<keyword evidence="1" id="KW-0812">Transmembrane</keyword>
<dbReference type="Gramene" id="Solyc12g077360.1.1">
    <property type="protein sequence ID" value="Solyc12g077360.1.1.1"/>
    <property type="gene ID" value="Solyc12g077360.1"/>
</dbReference>
<evidence type="ECO:0000256" key="1">
    <source>
        <dbReference type="SAM" id="Phobius"/>
    </source>
</evidence>
<evidence type="ECO:0000313" key="2">
    <source>
        <dbReference type="EnsemblPlants" id="Solyc12g077360.1.1.1"/>
    </source>
</evidence>
<dbReference type="EnsemblPlants" id="Solyc12g077360.1.1">
    <property type="protein sequence ID" value="Solyc12g077360.1.1.1"/>
    <property type="gene ID" value="Solyc12g077360.1"/>
</dbReference>
<dbReference type="PaxDb" id="4081-Solyc12g077360.1.1"/>
<feature type="transmembrane region" description="Helical" evidence="1">
    <location>
        <begin position="20"/>
        <end position="42"/>
    </location>
</feature>
<keyword evidence="1" id="KW-0472">Membrane</keyword>